<dbReference type="EMBL" id="MT141966">
    <property type="protein sequence ID" value="QJA72622.1"/>
    <property type="molecule type" value="Genomic_DNA"/>
</dbReference>
<sequence>MACGYDMSELHVPFKHTELKGVPSFGNGLYTLFVCKSCRADWLQAIENWFQTKPESTDD</sequence>
<proteinExistence type="predicted"/>
<gene>
    <name evidence="1" type="ORF">MM415A02667_0005</name>
</gene>
<name>A0A6M3JU23_9ZZZZ</name>
<reference evidence="1" key="1">
    <citation type="submission" date="2020-03" db="EMBL/GenBank/DDBJ databases">
        <title>The deep terrestrial virosphere.</title>
        <authorList>
            <person name="Holmfeldt K."/>
            <person name="Nilsson E."/>
            <person name="Simone D."/>
            <person name="Lopez-Fernandez M."/>
            <person name="Wu X."/>
            <person name="de Brujin I."/>
            <person name="Lundin D."/>
            <person name="Andersson A."/>
            <person name="Bertilsson S."/>
            <person name="Dopson M."/>
        </authorList>
    </citation>
    <scope>NUCLEOTIDE SEQUENCE</scope>
    <source>
        <strain evidence="1">MM415A02667</strain>
    </source>
</reference>
<organism evidence="1">
    <name type="scientific">viral metagenome</name>
    <dbReference type="NCBI Taxonomy" id="1070528"/>
    <lineage>
        <taxon>unclassified sequences</taxon>
        <taxon>metagenomes</taxon>
        <taxon>organismal metagenomes</taxon>
    </lineage>
</organism>
<accession>A0A6M3JU23</accession>
<evidence type="ECO:0000313" key="1">
    <source>
        <dbReference type="EMBL" id="QJA72622.1"/>
    </source>
</evidence>
<dbReference type="AlphaFoldDB" id="A0A6M3JU23"/>
<protein>
    <submittedName>
        <fullName evidence="1">Uncharacterized protein</fullName>
    </submittedName>
</protein>